<dbReference type="InterPro" id="IPR052124">
    <property type="entry name" value="Rab9_kelch_effector"/>
</dbReference>
<dbReference type="Pfam" id="PF24681">
    <property type="entry name" value="Kelch_KLHDC2_KLHL20_DRC7"/>
    <property type="match status" value="1"/>
</dbReference>
<dbReference type="SUPFAM" id="SSF117281">
    <property type="entry name" value="Kelch motif"/>
    <property type="match status" value="1"/>
</dbReference>
<gene>
    <name evidence="6" type="ORF">C0Q70_17902</name>
</gene>
<evidence type="ECO:0000256" key="1">
    <source>
        <dbReference type="ARBA" id="ARBA00022441"/>
    </source>
</evidence>
<dbReference type="OMA" id="CTPGSIW"/>
<dbReference type="EMBL" id="PZQS01000011">
    <property type="protein sequence ID" value="PVD22098.1"/>
    <property type="molecule type" value="Genomic_DNA"/>
</dbReference>
<dbReference type="PANTHER" id="PTHR46647">
    <property type="entry name" value="RAB9 EFFECTOR PROTEIN WITH KELCH MOTIFS"/>
    <property type="match status" value="1"/>
</dbReference>
<evidence type="ECO:0000313" key="6">
    <source>
        <dbReference type="EMBL" id="PVD22098.1"/>
    </source>
</evidence>
<protein>
    <recommendedName>
        <fullName evidence="4">Rab9 effector protein with kelch motifs</fullName>
    </recommendedName>
</protein>
<dbReference type="STRING" id="400727.A0A2T7NLQ4"/>
<evidence type="ECO:0000256" key="5">
    <source>
        <dbReference type="SAM" id="MobiDB-lite"/>
    </source>
</evidence>
<dbReference type="Proteomes" id="UP000245119">
    <property type="component" value="Linkage Group LG11"/>
</dbReference>
<proteinExistence type="predicted"/>
<feature type="region of interest" description="Disordered" evidence="5">
    <location>
        <begin position="309"/>
        <end position="360"/>
    </location>
</feature>
<reference evidence="6 7" key="1">
    <citation type="submission" date="2018-04" db="EMBL/GenBank/DDBJ databases">
        <title>The genome of golden apple snail Pomacea canaliculata provides insight into stress tolerance and invasive adaptation.</title>
        <authorList>
            <person name="Liu C."/>
            <person name="Liu B."/>
            <person name="Ren Y."/>
            <person name="Zhang Y."/>
            <person name="Wang H."/>
            <person name="Li S."/>
            <person name="Jiang F."/>
            <person name="Yin L."/>
            <person name="Zhang G."/>
            <person name="Qian W."/>
            <person name="Fan W."/>
        </authorList>
    </citation>
    <scope>NUCLEOTIDE SEQUENCE [LARGE SCALE GENOMIC DNA]</scope>
    <source>
        <strain evidence="6">SZHN2017</strain>
        <tissue evidence="6">Muscle</tissue>
    </source>
</reference>
<keyword evidence="1" id="KW-0880">Kelch repeat</keyword>
<evidence type="ECO:0000256" key="4">
    <source>
        <dbReference type="ARBA" id="ARBA00039295"/>
    </source>
</evidence>
<dbReference type="SMART" id="SM00612">
    <property type="entry name" value="Kelch"/>
    <property type="match status" value="3"/>
</dbReference>
<keyword evidence="7" id="KW-1185">Reference proteome</keyword>
<accession>A0A2T7NLQ4</accession>
<evidence type="ECO:0000313" key="7">
    <source>
        <dbReference type="Proteomes" id="UP000245119"/>
    </source>
</evidence>
<dbReference type="OrthoDB" id="10251809at2759"/>
<dbReference type="InterPro" id="IPR006652">
    <property type="entry name" value="Kelch_1"/>
</dbReference>
<dbReference type="InterPro" id="IPR015915">
    <property type="entry name" value="Kelch-typ_b-propeller"/>
</dbReference>
<feature type="compositionally biased region" description="Basic and acidic residues" evidence="5">
    <location>
        <begin position="310"/>
        <end position="333"/>
    </location>
</feature>
<evidence type="ECO:0000256" key="2">
    <source>
        <dbReference type="ARBA" id="ARBA00022737"/>
    </source>
</evidence>
<keyword evidence="2" id="KW-0677">Repeat</keyword>
<sequence length="405" mass="44258">MELHPFLELDTPPNPGWWYVLTTTGECPSMRVGHTCTYMRGQRDDDAGRVYVIGGANPSGPFCETYILDLNTRTWDVVESVGLRPRYEHAAFAPPSCAHKIYVFGGANQAGNLNDIQVLDTISNTWSTVAVTGSLPAPRTHHTTATVGDKLIVYSGGHQGADPVGDRQVHCFDAIKEQWSVLTLRGESPKPRHGHVMVSVGSRVFLHGGMAGSTFYDDLHILDLEKNAWINVKKKKMFPSARAAHGAVCSGTNIFIFGGMNRDGALDDLYKLDTMSMVWTQLQLCGPPPASRLDFAICMIELHVPRTKGGRNDEDNLSKASGHAREVLEHEMKPGSASSRESWTDGGEEASCMQANNKGDQREDCQKASAAVESDSIETVWACLVNGGMDTEGEIFDDTLVFPLM</sequence>
<dbReference type="PANTHER" id="PTHR46647:SF1">
    <property type="entry name" value="RAB9 EFFECTOR PROTEIN WITH KELCH MOTIFS"/>
    <property type="match status" value="1"/>
</dbReference>
<organism evidence="6 7">
    <name type="scientific">Pomacea canaliculata</name>
    <name type="common">Golden apple snail</name>
    <dbReference type="NCBI Taxonomy" id="400727"/>
    <lineage>
        <taxon>Eukaryota</taxon>
        <taxon>Metazoa</taxon>
        <taxon>Spiralia</taxon>
        <taxon>Lophotrochozoa</taxon>
        <taxon>Mollusca</taxon>
        <taxon>Gastropoda</taxon>
        <taxon>Caenogastropoda</taxon>
        <taxon>Architaenioglossa</taxon>
        <taxon>Ampullarioidea</taxon>
        <taxon>Ampullariidae</taxon>
        <taxon>Pomacea</taxon>
    </lineage>
</organism>
<dbReference type="Gene3D" id="2.120.10.80">
    <property type="entry name" value="Kelch-type beta propeller"/>
    <property type="match status" value="1"/>
</dbReference>
<comment type="caution">
    <text evidence="6">The sequence shown here is derived from an EMBL/GenBank/DDBJ whole genome shotgun (WGS) entry which is preliminary data.</text>
</comment>
<name>A0A2T7NLQ4_POMCA</name>
<comment type="function">
    <text evidence="3">Rab9 effector required for endosome to trans-Golgi network (TGN) transport.</text>
</comment>
<dbReference type="AlphaFoldDB" id="A0A2T7NLQ4"/>
<evidence type="ECO:0000256" key="3">
    <source>
        <dbReference type="ARBA" id="ARBA00037224"/>
    </source>
</evidence>